<dbReference type="EMBL" id="CAJNOG010008922">
    <property type="protein sequence ID" value="CAF1570328.1"/>
    <property type="molecule type" value="Genomic_DNA"/>
</dbReference>
<feature type="non-terminal residue" evidence="2">
    <location>
        <position position="1"/>
    </location>
</feature>
<name>A0A815YG36_9BILA</name>
<reference evidence="2" key="1">
    <citation type="submission" date="2021-02" db="EMBL/GenBank/DDBJ databases">
        <authorList>
            <person name="Nowell W R."/>
        </authorList>
    </citation>
    <scope>NUCLEOTIDE SEQUENCE</scope>
</reference>
<protein>
    <submittedName>
        <fullName evidence="2">Uncharacterized protein</fullName>
    </submittedName>
</protein>
<dbReference type="Proteomes" id="UP000663845">
    <property type="component" value="Unassembled WGS sequence"/>
</dbReference>
<organism evidence="2 3">
    <name type="scientific">Adineta steineri</name>
    <dbReference type="NCBI Taxonomy" id="433720"/>
    <lineage>
        <taxon>Eukaryota</taxon>
        <taxon>Metazoa</taxon>
        <taxon>Spiralia</taxon>
        <taxon>Gnathifera</taxon>
        <taxon>Rotifera</taxon>
        <taxon>Eurotatoria</taxon>
        <taxon>Bdelloidea</taxon>
        <taxon>Adinetida</taxon>
        <taxon>Adinetidae</taxon>
        <taxon>Adineta</taxon>
    </lineage>
</organism>
<feature type="region of interest" description="Disordered" evidence="1">
    <location>
        <begin position="1"/>
        <end position="35"/>
    </location>
</feature>
<dbReference type="AlphaFoldDB" id="A0A815YG36"/>
<accession>A0A815YG36</accession>
<evidence type="ECO:0000313" key="3">
    <source>
        <dbReference type="Proteomes" id="UP000663845"/>
    </source>
</evidence>
<sequence length="35" mass="3797">FADFHRNLSTSTSTLSSPTSFSPLQHDHSYGVSAN</sequence>
<evidence type="ECO:0000256" key="1">
    <source>
        <dbReference type="SAM" id="MobiDB-lite"/>
    </source>
</evidence>
<evidence type="ECO:0000313" key="2">
    <source>
        <dbReference type="EMBL" id="CAF1570328.1"/>
    </source>
</evidence>
<comment type="caution">
    <text evidence="2">The sequence shown here is derived from an EMBL/GenBank/DDBJ whole genome shotgun (WGS) entry which is preliminary data.</text>
</comment>
<proteinExistence type="predicted"/>
<feature type="compositionally biased region" description="Low complexity" evidence="1">
    <location>
        <begin position="8"/>
        <end position="24"/>
    </location>
</feature>
<gene>
    <name evidence="2" type="ORF">JYZ213_LOCUS47312</name>
</gene>